<comment type="similarity">
    <text evidence="1 4">Belongs to the thiolase-like superfamily. Beta-ketoacyl-ACP synthases family.</text>
</comment>
<sequence length="422" mass="42512">MTTAARPQPAGPHPHTAEGQAVITGIGVAAPNGLGTAAWWAATLQGRTGIGPLTRFDASSYPVRLAGELAGFIDEEHIPSRLLPQTDRVTRIALAAAQEALTDAGITPGRPPGDGAGVITASSAGGAEFGQRGLAALWAKGAAHVSVYQSSAWFHTAGPAQIAIRHQLHGPGSAIISEQAGGLDALARARRRIRHGAGLMVTGGVDSTLCPWGWAAHLADGRLSTCADPARAYLPFDTAAGGHVVGEGGALLVLEDAAAAARRGAVGYGTVAGCAATFDGHDQPRLREAAELALADAGISPAEVDVVFADGAGERAADRAESTALCALFGPHGVPVTVPKTMTGRLGAGGASLDVAAALLALRDKVVPPTTGTRQTAPDCPLDLVVAHPRAMPALRTALVLARGRGGFNAATVLRAPPTPAP</sequence>
<organism evidence="6">
    <name type="scientific">Streptomyces sp. R21</name>
    <dbReference type="NCBI Taxonomy" id="3238627"/>
    <lineage>
        <taxon>Bacteria</taxon>
        <taxon>Bacillati</taxon>
        <taxon>Actinomycetota</taxon>
        <taxon>Actinomycetes</taxon>
        <taxon>Kitasatosporales</taxon>
        <taxon>Streptomycetaceae</taxon>
        <taxon>Streptomyces</taxon>
    </lineage>
</organism>
<evidence type="ECO:0000256" key="1">
    <source>
        <dbReference type="ARBA" id="ARBA00008467"/>
    </source>
</evidence>
<dbReference type="AlphaFoldDB" id="A0AB39P2R0"/>
<dbReference type="InterPro" id="IPR014030">
    <property type="entry name" value="Ketoacyl_synth_N"/>
</dbReference>
<dbReference type="InterPro" id="IPR020841">
    <property type="entry name" value="PKS_Beta-ketoAc_synthase_dom"/>
</dbReference>
<keyword evidence="2 4" id="KW-0808">Transferase</keyword>
<accession>A0AB39P2R0</accession>
<evidence type="ECO:0000313" key="6">
    <source>
        <dbReference type="EMBL" id="XDQ23449.1"/>
    </source>
</evidence>
<evidence type="ECO:0000256" key="4">
    <source>
        <dbReference type="RuleBase" id="RU003694"/>
    </source>
</evidence>
<keyword evidence="3" id="KW-0012">Acyltransferase</keyword>
<dbReference type="InterPro" id="IPR016039">
    <property type="entry name" value="Thiolase-like"/>
</dbReference>
<dbReference type="SUPFAM" id="SSF53901">
    <property type="entry name" value="Thiolase-like"/>
    <property type="match status" value="2"/>
</dbReference>
<dbReference type="InterPro" id="IPR000794">
    <property type="entry name" value="Beta-ketoacyl_synthase"/>
</dbReference>
<dbReference type="InterPro" id="IPR014031">
    <property type="entry name" value="Ketoacyl_synth_C"/>
</dbReference>
<dbReference type="PROSITE" id="PS52004">
    <property type="entry name" value="KS3_2"/>
    <property type="match status" value="1"/>
</dbReference>
<feature type="domain" description="Ketosynthase family 3 (KS3)" evidence="5">
    <location>
        <begin position="18"/>
        <end position="416"/>
    </location>
</feature>
<evidence type="ECO:0000256" key="2">
    <source>
        <dbReference type="ARBA" id="ARBA00022679"/>
    </source>
</evidence>
<dbReference type="Pfam" id="PF02801">
    <property type="entry name" value="Ketoacyl-synt_C"/>
    <property type="match status" value="1"/>
</dbReference>
<dbReference type="RefSeq" id="WP_369229181.1">
    <property type="nucleotide sequence ID" value="NZ_CP163435.1"/>
</dbReference>
<name>A0AB39P2R0_9ACTN</name>
<dbReference type="Pfam" id="PF00109">
    <property type="entry name" value="ketoacyl-synt"/>
    <property type="match status" value="1"/>
</dbReference>
<gene>
    <name evidence="6" type="ORF">AB5J56_01385</name>
</gene>
<evidence type="ECO:0000259" key="5">
    <source>
        <dbReference type="PROSITE" id="PS52004"/>
    </source>
</evidence>
<dbReference type="EMBL" id="CP163435">
    <property type="protein sequence ID" value="XDQ23449.1"/>
    <property type="molecule type" value="Genomic_DNA"/>
</dbReference>
<dbReference type="Gene3D" id="3.40.47.10">
    <property type="match status" value="2"/>
</dbReference>
<evidence type="ECO:0000256" key="3">
    <source>
        <dbReference type="ARBA" id="ARBA00023315"/>
    </source>
</evidence>
<proteinExistence type="inferred from homology"/>
<dbReference type="GO" id="GO:0004315">
    <property type="term" value="F:3-oxoacyl-[acyl-carrier-protein] synthase activity"/>
    <property type="evidence" value="ECO:0007669"/>
    <property type="project" value="TreeGrafter"/>
</dbReference>
<reference evidence="6" key="1">
    <citation type="submission" date="2024-07" db="EMBL/GenBank/DDBJ databases">
        <authorList>
            <person name="Yu S.T."/>
        </authorList>
    </citation>
    <scope>NUCLEOTIDE SEQUENCE</scope>
    <source>
        <strain evidence="6">R21</strain>
    </source>
</reference>
<dbReference type="PANTHER" id="PTHR11712:SF322">
    <property type="entry name" value="POLYKETIDE BETA-KETOACYL SYNTHASE 2-RELATED"/>
    <property type="match status" value="1"/>
</dbReference>
<dbReference type="GO" id="GO:0006633">
    <property type="term" value="P:fatty acid biosynthetic process"/>
    <property type="evidence" value="ECO:0007669"/>
    <property type="project" value="TreeGrafter"/>
</dbReference>
<protein>
    <submittedName>
        <fullName evidence="6">Beta-ketoacyl synthase N-terminal-like domain-containing protein</fullName>
    </submittedName>
</protein>
<dbReference type="PANTHER" id="PTHR11712">
    <property type="entry name" value="POLYKETIDE SYNTHASE-RELATED"/>
    <property type="match status" value="1"/>
</dbReference>